<name>A0A931N657_9NOCA</name>
<keyword evidence="2" id="KW-1185">Reference proteome</keyword>
<dbReference type="EMBL" id="JADMLG010000010">
    <property type="protein sequence ID" value="MBH0779348.1"/>
    <property type="molecule type" value="Genomic_DNA"/>
</dbReference>
<organism evidence="1 2">
    <name type="scientific">Nocardia bovistercoris</name>
    <dbReference type="NCBI Taxonomy" id="2785916"/>
    <lineage>
        <taxon>Bacteria</taxon>
        <taxon>Bacillati</taxon>
        <taxon>Actinomycetota</taxon>
        <taxon>Actinomycetes</taxon>
        <taxon>Mycobacteriales</taxon>
        <taxon>Nocardiaceae</taxon>
        <taxon>Nocardia</taxon>
    </lineage>
</organism>
<dbReference type="AlphaFoldDB" id="A0A931N657"/>
<accession>A0A931N657</accession>
<proteinExistence type="predicted"/>
<protein>
    <submittedName>
        <fullName evidence="1">Uncharacterized protein</fullName>
    </submittedName>
</protein>
<dbReference type="Proteomes" id="UP000655751">
    <property type="component" value="Unassembled WGS sequence"/>
</dbReference>
<evidence type="ECO:0000313" key="1">
    <source>
        <dbReference type="EMBL" id="MBH0779348.1"/>
    </source>
</evidence>
<reference evidence="1" key="1">
    <citation type="submission" date="2020-11" db="EMBL/GenBank/DDBJ databases">
        <title>Nocardia NEAU-351.nov., a novel actinomycete isolated from the cow dung.</title>
        <authorList>
            <person name="Zhang X."/>
        </authorList>
    </citation>
    <scope>NUCLEOTIDE SEQUENCE</scope>
    <source>
        <strain evidence="1">NEAU-351</strain>
    </source>
</reference>
<dbReference type="RefSeq" id="WP_196151658.1">
    <property type="nucleotide sequence ID" value="NZ_JADMLG010000010.1"/>
</dbReference>
<comment type="caution">
    <text evidence="1">The sequence shown here is derived from an EMBL/GenBank/DDBJ whole genome shotgun (WGS) entry which is preliminary data.</text>
</comment>
<sequence>MAQRVNSPYPSTRDPGYAADLHQLGKEILAESDSSLWALLDLSWLQQVVNEDPTTMQAHTCFGLDQTIDLHTWLDLYKPHLVLNRAARRKKQFREMEPVKRRSAISAG</sequence>
<gene>
    <name evidence="1" type="ORF">IT779_24050</name>
</gene>
<evidence type="ECO:0000313" key="2">
    <source>
        <dbReference type="Proteomes" id="UP000655751"/>
    </source>
</evidence>